<dbReference type="InterPro" id="IPR016117">
    <property type="entry name" value="ArgJ-like_dom_sf"/>
</dbReference>
<feature type="binding site" evidence="6">
    <location>
        <position position="274"/>
    </location>
    <ligand>
        <name>substrate</name>
    </ligand>
</feature>
<keyword evidence="5 6" id="KW-0012">Acyltransferase</keyword>
<dbReference type="PANTHER" id="PTHR23100:SF0">
    <property type="entry name" value="ARGININE BIOSYNTHESIS BIFUNCTIONAL PROTEIN ARGJ, MITOCHONDRIAL"/>
    <property type="match status" value="1"/>
</dbReference>
<evidence type="ECO:0000256" key="6">
    <source>
        <dbReference type="HAMAP-Rule" id="MF_01106"/>
    </source>
</evidence>
<feature type="binding site" evidence="6">
    <location>
        <position position="189"/>
    </location>
    <ligand>
        <name>substrate</name>
    </ligand>
</feature>
<comment type="pathway">
    <text evidence="6">Amino-acid biosynthesis; L-arginine biosynthesis; N(2)-acetyl-L-ornithine from L-glutamate: step 1/4.</text>
</comment>
<feature type="site" description="Involved in the stabilization of negative charge on the oxyanion by the formation of the oxyanion hole" evidence="6">
    <location>
        <position position="120"/>
    </location>
</feature>
<dbReference type="Proteomes" id="UP001375370">
    <property type="component" value="Chromosome"/>
</dbReference>
<feature type="binding site" evidence="6">
    <location>
        <position position="401"/>
    </location>
    <ligand>
        <name>substrate</name>
    </ligand>
</feature>
<dbReference type="EMBL" id="CP146612">
    <property type="protein sequence ID" value="WWX25479.1"/>
    <property type="molecule type" value="Genomic_DNA"/>
</dbReference>
<dbReference type="Gene3D" id="3.10.20.340">
    <property type="entry name" value="ArgJ beta chain, C-terminal domain"/>
    <property type="match status" value="1"/>
</dbReference>
<reference evidence="7 8" key="1">
    <citation type="submission" date="2024-03" db="EMBL/GenBank/DDBJ databases">
        <title>A Dehalogenimonas Isolated from Estuarine Sediments Dihaloeliminates Chlorinated Alkanes.</title>
        <authorList>
            <person name="Yang Y."/>
            <person name="Wang H."/>
        </authorList>
    </citation>
    <scope>NUCLEOTIDE SEQUENCE [LARGE SCALE GENOMIC DNA]</scope>
    <source>
        <strain evidence="7 8">W</strain>
    </source>
</reference>
<feature type="active site" description="Nucleophile" evidence="6">
    <location>
        <position position="189"/>
    </location>
</feature>
<proteinExistence type="inferred from homology"/>
<feature type="binding site" evidence="6">
    <location>
        <position position="396"/>
    </location>
    <ligand>
        <name>substrate</name>
    </ligand>
</feature>
<evidence type="ECO:0000313" key="8">
    <source>
        <dbReference type="Proteomes" id="UP001375370"/>
    </source>
</evidence>
<evidence type="ECO:0000256" key="1">
    <source>
        <dbReference type="ARBA" id="ARBA00006774"/>
    </source>
</evidence>
<dbReference type="RefSeq" id="WP_338737667.1">
    <property type="nucleotide sequence ID" value="NZ_CP146612.1"/>
</dbReference>
<dbReference type="SUPFAM" id="SSF56266">
    <property type="entry name" value="DmpA/ArgJ-like"/>
    <property type="match status" value="1"/>
</dbReference>
<keyword evidence="6" id="KW-0511">Multifunctional enzyme</keyword>
<feature type="chain" id="PRO_5044911564" description="Arginine biosynthesis bifunctional protein ArgJ alpha chain" evidence="6">
    <location>
        <begin position="1"/>
        <end position="188"/>
    </location>
</feature>
<comment type="catalytic activity">
    <reaction evidence="6">
        <text>L-glutamate + acetyl-CoA = N-acetyl-L-glutamate + CoA + H(+)</text>
        <dbReference type="Rhea" id="RHEA:24292"/>
        <dbReference type="ChEBI" id="CHEBI:15378"/>
        <dbReference type="ChEBI" id="CHEBI:29985"/>
        <dbReference type="ChEBI" id="CHEBI:44337"/>
        <dbReference type="ChEBI" id="CHEBI:57287"/>
        <dbReference type="ChEBI" id="CHEBI:57288"/>
        <dbReference type="EC" id="2.3.1.1"/>
    </reaction>
</comment>
<keyword evidence="6" id="KW-0028">Amino-acid biosynthesis</keyword>
<feature type="binding site" evidence="6">
    <location>
        <position position="178"/>
    </location>
    <ligand>
        <name>substrate</name>
    </ligand>
</feature>
<evidence type="ECO:0000313" key="7">
    <source>
        <dbReference type="EMBL" id="WWX25479.1"/>
    </source>
</evidence>
<dbReference type="Gene3D" id="3.60.70.12">
    <property type="entry name" value="L-amino peptidase D-ALA esterase/amidase"/>
    <property type="match status" value="1"/>
</dbReference>
<comment type="similarity">
    <text evidence="1 6">Belongs to the ArgJ family.</text>
</comment>
<comment type="pathway">
    <text evidence="6">Amino-acid biosynthesis; L-arginine biosynthesis; L-ornithine and N-acetyl-L-glutamate from L-glutamate and N(2)-acetyl-L-ornithine (cyclic): step 1/1.</text>
</comment>
<dbReference type="PANTHER" id="PTHR23100">
    <property type="entry name" value="ARGININE BIOSYNTHESIS BIFUNCTIONAL PROTEIN ARGJ"/>
    <property type="match status" value="1"/>
</dbReference>
<keyword evidence="3 6" id="KW-0808">Transferase</keyword>
<comment type="subcellular location">
    <subcellularLocation>
        <location evidence="6">Cytoplasm</location>
    </subcellularLocation>
</comment>
<comment type="subunit">
    <text evidence="2 6">Heterotetramer of two alpha and two beta chains.</text>
</comment>
<dbReference type="InterPro" id="IPR002813">
    <property type="entry name" value="Arg_biosynth_ArgJ"/>
</dbReference>
<comment type="function">
    <text evidence="6">Catalyzes two activities which are involved in the cyclic version of arginine biosynthesis: the synthesis of N-acetylglutamate from glutamate and acetyl-CoA as the acetyl donor, and of ornithine by transacetylation between N(2)-acetylornithine and glutamate.</text>
</comment>
<evidence type="ECO:0000256" key="3">
    <source>
        <dbReference type="ARBA" id="ARBA00022679"/>
    </source>
</evidence>
<feature type="binding site" evidence="6">
    <location>
        <position position="154"/>
    </location>
    <ligand>
        <name>substrate</name>
    </ligand>
</feature>
<feature type="site" description="Cleavage; by autolysis" evidence="6">
    <location>
        <begin position="188"/>
        <end position="189"/>
    </location>
</feature>
<keyword evidence="6" id="KW-0963">Cytoplasm</keyword>
<sequence>MNTGITVVIDGSVTSPVGFSAGTVSAGIKSLPGALDLALLVTEPPASAAGVFTRNRFRAAPVVLSEKRLKSGRSRAIVVNAGCANAGTGSLGYENAGAMTRRAADNLGIAEDEVLVASTGVIGRQLPMDRIKAGLDRIALSDDGGHDFARAIMTTDLVPKEIAVSVPEFGFTVGGCAKGSGMIHPDMATMLAFITTDAAPDPRLLRELLWQKVGRSFNLISVDGDTSTNDSVFLLANGLSGTTIEPDTNAYEAFSAALEYVCVYLAKAIARDGEGATRLVELEVRGTTSDEDARKIIRTVLSSPLVKTAVHGGDPNWGRIVAAAGRSGVDIEIERLSLTIGDIKVIHQGQPVEFDKSSAAALMSGREVSLCLDLGSGSSSLTGWGCDMSEEYIRINADYST</sequence>
<keyword evidence="8" id="KW-1185">Reference proteome</keyword>
<name>A0ABZ2J3J7_9CHLR</name>
<dbReference type="NCBIfam" id="NF003802">
    <property type="entry name" value="PRK05388.1"/>
    <property type="match status" value="1"/>
</dbReference>
<dbReference type="EC" id="2.3.1.1" evidence="6"/>
<protein>
    <recommendedName>
        <fullName evidence="6">Arginine biosynthesis bifunctional protein ArgJ</fullName>
    </recommendedName>
    <domain>
        <recommendedName>
            <fullName evidence="6">Glutamate N-acetyltransferase</fullName>
            <ecNumber evidence="6">2.3.1.35</ecNumber>
        </recommendedName>
        <alternativeName>
            <fullName evidence="6">Ornithine acetyltransferase</fullName>
            <shortName evidence="6">OATase</shortName>
        </alternativeName>
        <alternativeName>
            <fullName evidence="6">Ornithine transacetylase</fullName>
        </alternativeName>
    </domain>
    <domain>
        <recommendedName>
            <fullName evidence="6">Amino-acid acetyltransferase</fullName>
            <ecNumber evidence="6">2.3.1.1</ecNumber>
        </recommendedName>
        <alternativeName>
            <fullName evidence="6">N-acetylglutamate synthase</fullName>
            <shortName evidence="6">AGSase</shortName>
        </alternativeName>
    </domain>
    <component>
        <recommendedName>
            <fullName evidence="6">Arginine biosynthesis bifunctional protein ArgJ alpha chain</fullName>
        </recommendedName>
    </component>
    <component>
        <recommendedName>
            <fullName evidence="6">Arginine biosynthesis bifunctional protein ArgJ beta chain</fullName>
        </recommendedName>
    </component>
</protein>
<dbReference type="HAMAP" id="MF_01106">
    <property type="entry name" value="ArgJ"/>
    <property type="match status" value="1"/>
</dbReference>
<dbReference type="Pfam" id="PF01960">
    <property type="entry name" value="ArgJ"/>
    <property type="match status" value="1"/>
</dbReference>
<feature type="chain" id="PRO_5044911563" description="Arginine biosynthesis bifunctional protein ArgJ beta chain" evidence="6">
    <location>
        <begin position="189"/>
        <end position="401"/>
    </location>
</feature>
<dbReference type="InterPro" id="IPR042195">
    <property type="entry name" value="ArgJ_beta_C"/>
</dbReference>
<organism evidence="7 8">
    <name type="scientific">Candidatus Dehalogenimonas loeffleri</name>
    <dbReference type="NCBI Taxonomy" id="3127115"/>
    <lineage>
        <taxon>Bacteria</taxon>
        <taxon>Bacillati</taxon>
        <taxon>Chloroflexota</taxon>
        <taxon>Dehalococcoidia</taxon>
        <taxon>Dehalococcoidales</taxon>
        <taxon>Dehalococcoidaceae</taxon>
        <taxon>Dehalogenimonas</taxon>
    </lineage>
</organism>
<keyword evidence="6" id="KW-0055">Arginine biosynthesis</keyword>
<keyword evidence="4 6" id="KW-0068">Autocatalytic cleavage</keyword>
<dbReference type="GO" id="GO:0004358">
    <property type="term" value="F:L-glutamate N-acetyltransferase activity, acting on acetyl-L-ornithine as donor"/>
    <property type="evidence" value="ECO:0007669"/>
    <property type="project" value="UniProtKB-EC"/>
</dbReference>
<accession>A0ABZ2J3J7</accession>
<dbReference type="NCBIfam" id="TIGR00120">
    <property type="entry name" value="ArgJ"/>
    <property type="match status" value="1"/>
</dbReference>
<evidence type="ECO:0000256" key="4">
    <source>
        <dbReference type="ARBA" id="ARBA00022813"/>
    </source>
</evidence>
<evidence type="ECO:0000256" key="5">
    <source>
        <dbReference type="ARBA" id="ARBA00023315"/>
    </source>
</evidence>
<dbReference type="CDD" id="cd02152">
    <property type="entry name" value="OAT"/>
    <property type="match status" value="1"/>
</dbReference>
<comment type="catalytic activity">
    <reaction evidence="6">
        <text>N(2)-acetyl-L-ornithine + L-glutamate = N-acetyl-L-glutamate + L-ornithine</text>
        <dbReference type="Rhea" id="RHEA:15349"/>
        <dbReference type="ChEBI" id="CHEBI:29985"/>
        <dbReference type="ChEBI" id="CHEBI:44337"/>
        <dbReference type="ChEBI" id="CHEBI:46911"/>
        <dbReference type="ChEBI" id="CHEBI:57805"/>
        <dbReference type="EC" id="2.3.1.35"/>
    </reaction>
</comment>
<dbReference type="EC" id="2.3.1.35" evidence="6"/>
<gene>
    <name evidence="6 7" type="primary">argJ</name>
    <name evidence="7" type="ORF">V8247_00480</name>
</gene>
<feature type="site" description="Involved in the stabilization of negative charge on the oxyanion by the formation of the oxyanion hole" evidence="6">
    <location>
        <position position="119"/>
    </location>
</feature>
<evidence type="ECO:0000256" key="2">
    <source>
        <dbReference type="ARBA" id="ARBA00011475"/>
    </source>
</evidence>